<organism evidence="4 5">
    <name type="scientific">Faecalicatena faecalis</name>
    <dbReference type="NCBI Taxonomy" id="2726362"/>
    <lineage>
        <taxon>Bacteria</taxon>
        <taxon>Bacillati</taxon>
        <taxon>Bacillota</taxon>
        <taxon>Clostridia</taxon>
        <taxon>Lachnospirales</taxon>
        <taxon>Lachnospiraceae</taxon>
        <taxon>Faecalicatena</taxon>
    </lineage>
</organism>
<keyword evidence="4" id="KW-0808">Transferase</keyword>
<dbReference type="CDD" id="cd06225">
    <property type="entry name" value="HAMP"/>
    <property type="match status" value="1"/>
</dbReference>
<dbReference type="SMART" id="SM00304">
    <property type="entry name" value="HAMP"/>
    <property type="match status" value="1"/>
</dbReference>
<evidence type="ECO:0000313" key="5">
    <source>
        <dbReference type="Proteomes" id="UP000723714"/>
    </source>
</evidence>
<accession>A0ABS6D9H0</accession>
<name>A0ABS6D9H0_9FIRM</name>
<dbReference type="SMART" id="SM00267">
    <property type="entry name" value="GGDEF"/>
    <property type="match status" value="1"/>
</dbReference>
<proteinExistence type="predicted"/>
<evidence type="ECO:0000313" key="4">
    <source>
        <dbReference type="EMBL" id="MBU3878078.1"/>
    </source>
</evidence>
<sequence>MQRIFKKYTMIIMTFAIFSILAVNCYFSAQSVEQQQFTTFCTKIDQVIHTIKNNQEELAAIKTNLDEDYLTRARAAAYVVEKNPDILGSVEELNNLAKLLDVDELHVTEEDGIIRYSSVPKYIGLDFHYGEQMRGFLPILEGDDEDAYIIQEAQPNTAEKKMMKYVGVARKGVKGLVQVGLEPVRQMEAQERNTYEYIFSRFPTDIGEGFFAVDMEAGKITAYSGMNEDVNVSTDKLRAHPEKFQNGGYIQLKDGRDYYIVTKSYQDVIIGAFITRTNLYETFWKNMLHTLLYLAIVEMIVVLTLNYLVKQKVVNGIHEIRDELLEITKGDFDTTVNVGGNPEFEALSHGINSMVKSIVSSSARISNIIDISEIPLAAFEYQNGMNHVFTTTKLKDMLGISSEEFERLSYDPGAFMQKIKEIMEEPEEEESDVYCVAPDQYVRLHFAVELSGYYGAVTDASREVMDKRRMRYENNHDQLTGLARYVYFKELAAEILKNMKVDEVCACVMIDLDEFKSINDTYGHDVGDRYLQEFAKCMNELPKDHCVIARRSGDEFCIWAFGYRAEKEIQEQLKAFWEKLNKRTVRLTERESCQISASGGYVCTSDRNAEVEQLLYEADQILYCVKREDKGSFGSRPFR</sequence>
<dbReference type="PANTHER" id="PTHR46663">
    <property type="entry name" value="DIGUANYLATE CYCLASE DGCT-RELATED"/>
    <property type="match status" value="1"/>
</dbReference>
<keyword evidence="1" id="KW-0812">Transmembrane</keyword>
<keyword evidence="5" id="KW-1185">Reference proteome</keyword>
<keyword evidence="4" id="KW-0548">Nucleotidyltransferase</keyword>
<gene>
    <name evidence="4" type="ORF">HGO97_019945</name>
</gene>
<feature type="domain" description="HAMP" evidence="2">
    <location>
        <begin position="311"/>
        <end position="363"/>
    </location>
</feature>
<evidence type="ECO:0000259" key="2">
    <source>
        <dbReference type="PROSITE" id="PS50885"/>
    </source>
</evidence>
<comment type="caution">
    <text evidence="4">The sequence shown here is derived from an EMBL/GenBank/DDBJ whole genome shotgun (WGS) entry which is preliminary data.</text>
</comment>
<dbReference type="Pfam" id="PF00672">
    <property type="entry name" value="HAMP"/>
    <property type="match status" value="1"/>
</dbReference>
<dbReference type="PROSITE" id="PS50887">
    <property type="entry name" value="GGDEF"/>
    <property type="match status" value="1"/>
</dbReference>
<dbReference type="EC" id="2.7.7.65" evidence="4"/>
<dbReference type="PANTHER" id="PTHR46663:SF2">
    <property type="entry name" value="GGDEF DOMAIN-CONTAINING PROTEIN"/>
    <property type="match status" value="1"/>
</dbReference>
<dbReference type="Proteomes" id="UP000723714">
    <property type="component" value="Unassembled WGS sequence"/>
</dbReference>
<dbReference type="InterPro" id="IPR000160">
    <property type="entry name" value="GGDEF_dom"/>
</dbReference>
<reference evidence="4 5" key="1">
    <citation type="submission" date="2021-06" db="EMBL/GenBank/DDBJ databases">
        <title>Faecalicatena sp. nov. isolated from porcine feces.</title>
        <authorList>
            <person name="Oh B.S."/>
            <person name="Lee J.H."/>
        </authorList>
    </citation>
    <scope>NUCLEOTIDE SEQUENCE [LARGE SCALE GENOMIC DNA]</scope>
    <source>
        <strain evidence="4 5">AGMB00832</strain>
    </source>
</reference>
<evidence type="ECO:0000259" key="3">
    <source>
        <dbReference type="PROSITE" id="PS50887"/>
    </source>
</evidence>
<dbReference type="InterPro" id="IPR003660">
    <property type="entry name" value="HAMP_dom"/>
</dbReference>
<keyword evidence="1" id="KW-0472">Membrane</keyword>
<dbReference type="GO" id="GO:0052621">
    <property type="term" value="F:diguanylate cyclase activity"/>
    <property type="evidence" value="ECO:0007669"/>
    <property type="project" value="UniProtKB-EC"/>
</dbReference>
<feature type="transmembrane region" description="Helical" evidence="1">
    <location>
        <begin position="291"/>
        <end position="309"/>
    </location>
</feature>
<dbReference type="NCBIfam" id="TIGR00254">
    <property type="entry name" value="GGDEF"/>
    <property type="match status" value="1"/>
</dbReference>
<evidence type="ECO:0000256" key="1">
    <source>
        <dbReference type="SAM" id="Phobius"/>
    </source>
</evidence>
<dbReference type="CDD" id="cd01949">
    <property type="entry name" value="GGDEF"/>
    <property type="match status" value="1"/>
</dbReference>
<feature type="domain" description="GGDEF" evidence="3">
    <location>
        <begin position="503"/>
        <end position="639"/>
    </location>
</feature>
<dbReference type="PROSITE" id="PS50885">
    <property type="entry name" value="HAMP"/>
    <property type="match status" value="1"/>
</dbReference>
<keyword evidence="1" id="KW-1133">Transmembrane helix</keyword>
<dbReference type="InterPro" id="IPR052163">
    <property type="entry name" value="DGC-Regulatory_Protein"/>
</dbReference>
<protein>
    <submittedName>
        <fullName evidence="4">Diguanylate cyclase</fullName>
        <ecNumber evidence="4">2.7.7.65</ecNumber>
    </submittedName>
</protein>
<dbReference type="EMBL" id="JABACJ020000027">
    <property type="protein sequence ID" value="MBU3878078.1"/>
    <property type="molecule type" value="Genomic_DNA"/>
</dbReference>
<dbReference type="Pfam" id="PF00990">
    <property type="entry name" value="GGDEF"/>
    <property type="match status" value="1"/>
</dbReference>
<dbReference type="RefSeq" id="WP_216244623.1">
    <property type="nucleotide sequence ID" value="NZ_JABACJ020000027.1"/>
</dbReference>